<feature type="domain" description="RNase H type-1" evidence="1">
    <location>
        <begin position="43"/>
        <end position="78"/>
    </location>
</feature>
<dbReference type="EMBL" id="JASCZI010181677">
    <property type="protein sequence ID" value="MED6185285.1"/>
    <property type="molecule type" value="Genomic_DNA"/>
</dbReference>
<proteinExistence type="predicted"/>
<evidence type="ECO:0000259" key="1">
    <source>
        <dbReference type="Pfam" id="PF13456"/>
    </source>
</evidence>
<dbReference type="Proteomes" id="UP001341840">
    <property type="component" value="Unassembled WGS sequence"/>
</dbReference>
<dbReference type="Pfam" id="PF13456">
    <property type="entry name" value="RVT_3"/>
    <property type="match status" value="1"/>
</dbReference>
<gene>
    <name evidence="2" type="ORF">PIB30_055552</name>
</gene>
<accession>A0ABU6WL38</accession>
<organism evidence="2 3">
    <name type="scientific">Stylosanthes scabra</name>
    <dbReference type="NCBI Taxonomy" id="79078"/>
    <lineage>
        <taxon>Eukaryota</taxon>
        <taxon>Viridiplantae</taxon>
        <taxon>Streptophyta</taxon>
        <taxon>Embryophyta</taxon>
        <taxon>Tracheophyta</taxon>
        <taxon>Spermatophyta</taxon>
        <taxon>Magnoliopsida</taxon>
        <taxon>eudicotyledons</taxon>
        <taxon>Gunneridae</taxon>
        <taxon>Pentapetalae</taxon>
        <taxon>rosids</taxon>
        <taxon>fabids</taxon>
        <taxon>Fabales</taxon>
        <taxon>Fabaceae</taxon>
        <taxon>Papilionoideae</taxon>
        <taxon>50 kb inversion clade</taxon>
        <taxon>dalbergioids sensu lato</taxon>
        <taxon>Dalbergieae</taxon>
        <taxon>Pterocarpus clade</taxon>
        <taxon>Stylosanthes</taxon>
    </lineage>
</organism>
<evidence type="ECO:0000313" key="2">
    <source>
        <dbReference type="EMBL" id="MED6185285.1"/>
    </source>
</evidence>
<reference evidence="2 3" key="1">
    <citation type="journal article" date="2023" name="Plants (Basel)">
        <title>Bridging the Gap: Combining Genomics and Transcriptomics Approaches to Understand Stylosanthes scabra, an Orphan Legume from the Brazilian Caatinga.</title>
        <authorList>
            <person name="Ferreira-Neto J.R.C."/>
            <person name="da Silva M.D."/>
            <person name="Binneck E."/>
            <person name="de Melo N.F."/>
            <person name="da Silva R.H."/>
            <person name="de Melo A.L.T.M."/>
            <person name="Pandolfi V."/>
            <person name="Bustamante F.O."/>
            <person name="Brasileiro-Vidal A.C."/>
            <person name="Benko-Iseppon A.M."/>
        </authorList>
    </citation>
    <scope>NUCLEOTIDE SEQUENCE [LARGE SCALE GENOMIC DNA]</scope>
    <source>
        <tissue evidence="2">Leaves</tissue>
    </source>
</reference>
<protein>
    <recommendedName>
        <fullName evidence="1">RNase H type-1 domain-containing protein</fullName>
    </recommendedName>
</protein>
<evidence type="ECO:0000313" key="3">
    <source>
        <dbReference type="Proteomes" id="UP001341840"/>
    </source>
</evidence>
<name>A0ABU6WL38_9FABA</name>
<comment type="caution">
    <text evidence="2">The sequence shown here is derived from an EMBL/GenBank/DDBJ whole genome shotgun (WGS) entry which is preliminary data.</text>
</comment>
<keyword evidence="3" id="KW-1185">Reference proteome</keyword>
<dbReference type="InterPro" id="IPR002156">
    <property type="entry name" value="RNaseH_domain"/>
</dbReference>
<sequence length="101" mass="11463">MALPHLAGFSCILRNSDGIFLKACSGRIQPAKIFRDLKCGGERDLAKKIMELLIRDLVVQFEHIARDANKAADWLAKWRADYTERMEVGDDLQALLLQDFS</sequence>